<evidence type="ECO:0000259" key="7">
    <source>
        <dbReference type="Pfam" id="PF01642"/>
    </source>
</evidence>
<dbReference type="SUPFAM" id="SSF52242">
    <property type="entry name" value="Cobalamin (vitamin B12)-binding domain"/>
    <property type="match status" value="1"/>
</dbReference>
<comment type="similarity">
    <text evidence="2">Belongs to the methylmalonyl-CoA mutase family.</text>
</comment>
<dbReference type="InterPro" id="IPR058549">
    <property type="entry name" value="MeMalonylCoA_mutase_a/b_site"/>
</dbReference>
<dbReference type="Gene3D" id="3.20.20.240">
    <property type="entry name" value="Methylmalonyl-CoA mutase"/>
    <property type="match status" value="1"/>
</dbReference>
<dbReference type="EC" id="5.4.99.2" evidence="3"/>
<sequence>MSKIKEMKNNCFPKSTLEDWEIQAERALKGKPVSKINSDTYEGIIRKPIYTEDDIKDIQTKASKEKGDWTVSQQLYGQVSLTEWNEQLKHELKNGLQAIHFISYPASDKNTLPIKDKSDFQVLFKEIDLQEIPLHVYTGTSVTTFLSAIHESEVDSSTLQGIIGADPIAELAATGMLNLPLNELVSHMKSNIKWKRVHIPSVKTIFIQSAPYHNGGANAVQELAATMATAVEYIQALIEMGLSIDEVASEVAFSFPVGSDFFMELAKLRAARILWANLIEAFGGSEKDQQMTLHATTSQFNKSTLDPYVNMLRTTTEAFSAALGGADSINIDSYQQEADVFSRRIARNTHYVLKEESFLSKVTDPAAGSYYVETLTHNLANAAWEMFQEIESLGGMVKALESNYLQDRILKIKEKRFKDVEKRRKVLIGTNMYADLKEELKEQRLIKTLKQEETAAEKIQAIQPVRLTASFENLRYQAKKYELTTGIKPKLTLINLGALATHKPRTDFASGFFQVGGITSKLSPSLEDTSALKDWLSAEKLEGHICICGSDDSYNEMLNEVVTSLKGSDRKILLAGLPDLSRQEELIALGISDFIHQRSNCFEQLSTIHEEMGLTEYEA</sequence>
<evidence type="ECO:0000313" key="9">
    <source>
        <dbReference type="Proteomes" id="UP000789833"/>
    </source>
</evidence>
<dbReference type="RefSeq" id="WP_230504441.1">
    <property type="nucleotide sequence ID" value="NZ_CAKJTJ010000038.1"/>
</dbReference>
<evidence type="ECO:0000256" key="1">
    <source>
        <dbReference type="ARBA" id="ARBA00001922"/>
    </source>
</evidence>
<evidence type="ECO:0000256" key="6">
    <source>
        <dbReference type="ARBA" id="ARBA00023285"/>
    </source>
</evidence>
<feature type="domain" description="Methylmalonyl-CoA mutase alpha/beta chain catalytic" evidence="7">
    <location>
        <begin position="112"/>
        <end position="469"/>
    </location>
</feature>
<keyword evidence="9" id="KW-1185">Reference proteome</keyword>
<dbReference type="PROSITE" id="PS00544">
    <property type="entry name" value="METMALONYL_COA_MUTASE"/>
    <property type="match status" value="1"/>
</dbReference>
<dbReference type="Gene3D" id="3.40.50.280">
    <property type="entry name" value="Cobalamin-binding domain"/>
    <property type="match status" value="1"/>
</dbReference>
<proteinExistence type="inferred from homology"/>
<protein>
    <recommendedName>
        <fullName evidence="3">methylmalonyl-CoA mutase</fullName>
        <ecNumber evidence="3">5.4.99.2</ecNumber>
    </recommendedName>
</protein>
<dbReference type="InterPro" id="IPR036724">
    <property type="entry name" value="Cobalamin-bd_sf"/>
</dbReference>
<dbReference type="Pfam" id="PF01642">
    <property type="entry name" value="MM_CoA_mutase"/>
    <property type="match status" value="1"/>
</dbReference>
<dbReference type="InterPro" id="IPR016176">
    <property type="entry name" value="Cbl-dep_enz_cat"/>
</dbReference>
<gene>
    <name evidence="8" type="primary">icmF_2</name>
    <name evidence="8" type="ORF">BACCIP111883_04000</name>
</gene>
<keyword evidence="5 8" id="KW-0413">Isomerase</keyword>
<evidence type="ECO:0000313" key="8">
    <source>
        <dbReference type="EMBL" id="CAG9623204.1"/>
    </source>
</evidence>
<dbReference type="PANTHER" id="PTHR48101">
    <property type="entry name" value="METHYLMALONYL-COA MUTASE, MITOCHONDRIAL-RELATED"/>
    <property type="match status" value="1"/>
</dbReference>
<dbReference type="CDD" id="cd03677">
    <property type="entry name" value="MM_CoA_mutase_beta"/>
    <property type="match status" value="1"/>
</dbReference>
<keyword evidence="6" id="KW-0170">Cobalt</keyword>
<evidence type="ECO:0000256" key="4">
    <source>
        <dbReference type="ARBA" id="ARBA00022628"/>
    </source>
</evidence>
<evidence type="ECO:0000256" key="5">
    <source>
        <dbReference type="ARBA" id="ARBA00023235"/>
    </source>
</evidence>
<organism evidence="8 9">
    <name type="scientific">Sutcliffiella rhizosphaerae</name>
    <dbReference type="NCBI Taxonomy" id="2880967"/>
    <lineage>
        <taxon>Bacteria</taxon>
        <taxon>Bacillati</taxon>
        <taxon>Bacillota</taxon>
        <taxon>Bacilli</taxon>
        <taxon>Bacillales</taxon>
        <taxon>Bacillaceae</taxon>
        <taxon>Sutcliffiella</taxon>
    </lineage>
</organism>
<dbReference type="GO" id="GO:0047727">
    <property type="term" value="F:isobutyryl-CoA mutase activity"/>
    <property type="evidence" value="ECO:0007669"/>
    <property type="project" value="UniProtKB-EC"/>
</dbReference>
<evidence type="ECO:0000256" key="2">
    <source>
        <dbReference type="ARBA" id="ARBA00008465"/>
    </source>
</evidence>
<reference evidence="8 9" key="1">
    <citation type="submission" date="2021-10" db="EMBL/GenBank/DDBJ databases">
        <authorList>
            <person name="Criscuolo A."/>
        </authorList>
    </citation>
    <scope>NUCLEOTIDE SEQUENCE [LARGE SCALE GENOMIC DNA]</scope>
    <source>
        <strain evidence="9">CIP 111883</strain>
    </source>
</reference>
<dbReference type="InterPro" id="IPR006099">
    <property type="entry name" value="MeMalonylCoA_mutase_a/b_cat"/>
</dbReference>
<comment type="caution">
    <text evidence="8">The sequence shown here is derived from an EMBL/GenBank/DDBJ whole genome shotgun (WGS) entry which is preliminary data.</text>
</comment>
<evidence type="ECO:0000256" key="3">
    <source>
        <dbReference type="ARBA" id="ARBA00012398"/>
    </source>
</evidence>
<accession>A0ABM8YTJ3</accession>
<dbReference type="SUPFAM" id="SSF51703">
    <property type="entry name" value="Cobalamin (vitamin B12)-dependent enzymes"/>
    <property type="match status" value="1"/>
</dbReference>
<dbReference type="EMBL" id="CAKJTJ010000038">
    <property type="protein sequence ID" value="CAG9623204.1"/>
    <property type="molecule type" value="Genomic_DNA"/>
</dbReference>
<name>A0ABM8YTJ3_9BACI</name>
<dbReference type="Proteomes" id="UP000789833">
    <property type="component" value="Unassembled WGS sequence"/>
</dbReference>
<keyword evidence="4" id="KW-0846">Cobalamin</keyword>
<comment type="cofactor">
    <cofactor evidence="1">
        <name>adenosylcob(III)alamin</name>
        <dbReference type="ChEBI" id="CHEBI:18408"/>
    </cofactor>
</comment>